<dbReference type="OMA" id="MAWRIIC"/>
<name>A0A4U6W837_SETVI</name>
<feature type="domain" description="F-box" evidence="2">
    <location>
        <begin position="11"/>
        <end position="55"/>
    </location>
</feature>
<feature type="compositionally biased region" description="Acidic residues" evidence="1">
    <location>
        <begin position="286"/>
        <end position="309"/>
    </location>
</feature>
<gene>
    <name evidence="3" type="ORF">SEVIR_1G141200v2</name>
</gene>
<feature type="region of interest" description="Disordered" evidence="1">
    <location>
        <begin position="267"/>
        <end position="309"/>
    </location>
</feature>
<dbReference type="PANTHER" id="PTHR38926:SF2">
    <property type="entry name" value="F-BOX_LRR-REPEAT PROTEIN 21-RELATED"/>
    <property type="match status" value="1"/>
</dbReference>
<sequence length="325" mass="36894">MAASTPVTPNWADLPDDALLTVFERLGSADVLLGVCRSWLRVATGEPRLWRRVDLADCCFDPTTNMEAMARAAVDRAAGCLEHFAADRFATSKLLRYIAKRTNCLKSLHLLTCMDFWYNDLVILGKRNPNLEELELTGCLPVRSILKIPMEAIGRAFPHLKRLRLNNRWLNIELDEFLDNYQALGISNSMPELRSLQLFANRLHNNVLYDILDKCPHLESLDIHQCFNIEVDAALKAKCSRLKGVKFPKDSTKDYEYETFVESTMPGSLTFQIDPPPPLPNYEYPSSDEDGECDDEDCEDDVEDNEKDDEDCCWLYDAITISTGG</sequence>
<organism evidence="3 4">
    <name type="scientific">Setaria viridis</name>
    <name type="common">Green bristlegrass</name>
    <name type="synonym">Setaria italica subsp. viridis</name>
    <dbReference type="NCBI Taxonomy" id="4556"/>
    <lineage>
        <taxon>Eukaryota</taxon>
        <taxon>Viridiplantae</taxon>
        <taxon>Streptophyta</taxon>
        <taxon>Embryophyta</taxon>
        <taxon>Tracheophyta</taxon>
        <taxon>Spermatophyta</taxon>
        <taxon>Magnoliopsida</taxon>
        <taxon>Liliopsida</taxon>
        <taxon>Poales</taxon>
        <taxon>Poaceae</taxon>
        <taxon>PACMAD clade</taxon>
        <taxon>Panicoideae</taxon>
        <taxon>Panicodae</taxon>
        <taxon>Paniceae</taxon>
        <taxon>Cenchrinae</taxon>
        <taxon>Setaria</taxon>
    </lineage>
</organism>
<evidence type="ECO:0000256" key="1">
    <source>
        <dbReference type="SAM" id="MobiDB-lite"/>
    </source>
</evidence>
<evidence type="ECO:0000259" key="2">
    <source>
        <dbReference type="Pfam" id="PF12937"/>
    </source>
</evidence>
<dbReference type="Gene3D" id="1.20.1280.50">
    <property type="match status" value="1"/>
</dbReference>
<dbReference type="AlphaFoldDB" id="A0A4U6W837"/>
<dbReference type="InterPro" id="IPR032675">
    <property type="entry name" value="LRR_dom_sf"/>
</dbReference>
<dbReference type="Gramene" id="TKW38838">
    <property type="protein sequence ID" value="TKW38838"/>
    <property type="gene ID" value="SEVIR_1G141200v2"/>
</dbReference>
<keyword evidence="4" id="KW-1185">Reference proteome</keyword>
<accession>A0A4U6W837</accession>
<protein>
    <recommendedName>
        <fullName evidence="2">F-box domain-containing protein</fullName>
    </recommendedName>
</protein>
<dbReference type="SUPFAM" id="SSF52047">
    <property type="entry name" value="RNI-like"/>
    <property type="match status" value="1"/>
</dbReference>
<dbReference type="PANTHER" id="PTHR38926">
    <property type="entry name" value="F-BOX DOMAIN CONTAINING PROTEIN, EXPRESSED"/>
    <property type="match status" value="1"/>
</dbReference>
<evidence type="ECO:0000313" key="4">
    <source>
        <dbReference type="Proteomes" id="UP000298652"/>
    </source>
</evidence>
<reference evidence="3" key="1">
    <citation type="submission" date="2019-03" db="EMBL/GenBank/DDBJ databases">
        <title>WGS assembly of Setaria viridis.</title>
        <authorList>
            <person name="Huang P."/>
            <person name="Jenkins J."/>
            <person name="Grimwood J."/>
            <person name="Barry K."/>
            <person name="Healey A."/>
            <person name="Mamidi S."/>
            <person name="Sreedasyam A."/>
            <person name="Shu S."/>
            <person name="Feldman M."/>
            <person name="Wu J."/>
            <person name="Yu Y."/>
            <person name="Chen C."/>
            <person name="Johnson J."/>
            <person name="Rokhsar D."/>
            <person name="Baxter I."/>
            <person name="Schmutz J."/>
            <person name="Brutnell T."/>
            <person name="Kellogg E."/>
        </authorList>
    </citation>
    <scope>NUCLEOTIDE SEQUENCE [LARGE SCALE GENOMIC DNA]</scope>
</reference>
<dbReference type="EMBL" id="CM016552">
    <property type="protein sequence ID" value="TKW38838.1"/>
    <property type="molecule type" value="Genomic_DNA"/>
</dbReference>
<dbReference type="Pfam" id="PF12937">
    <property type="entry name" value="F-box-like"/>
    <property type="match status" value="1"/>
</dbReference>
<dbReference type="Proteomes" id="UP000298652">
    <property type="component" value="Chromosome 1"/>
</dbReference>
<dbReference type="Gene3D" id="3.80.10.10">
    <property type="entry name" value="Ribonuclease Inhibitor"/>
    <property type="match status" value="1"/>
</dbReference>
<proteinExistence type="predicted"/>
<evidence type="ECO:0000313" key="3">
    <source>
        <dbReference type="EMBL" id="TKW38838.1"/>
    </source>
</evidence>
<dbReference type="InterPro" id="IPR001810">
    <property type="entry name" value="F-box_dom"/>
</dbReference>